<feature type="region of interest" description="Disordered" evidence="3">
    <location>
        <begin position="76"/>
        <end position="160"/>
    </location>
</feature>
<dbReference type="GeneID" id="120258893"/>
<dbReference type="PANTHER" id="PTHR23160">
    <property type="entry name" value="SYNAPTONEMAL COMPLEX PROTEIN-RELATED"/>
    <property type="match status" value="1"/>
</dbReference>
<keyword evidence="4" id="KW-1185">Reference proteome</keyword>
<accession>A0AB40B5H5</accession>
<feature type="compositionally biased region" description="Polar residues" evidence="3">
    <location>
        <begin position="847"/>
        <end position="867"/>
    </location>
</feature>
<dbReference type="InterPro" id="IPR008545">
    <property type="entry name" value="Web"/>
</dbReference>
<feature type="compositionally biased region" description="Polar residues" evidence="3">
    <location>
        <begin position="76"/>
        <end position="91"/>
    </location>
</feature>
<comment type="similarity">
    <text evidence="1">Belongs to the WEB family.</text>
</comment>
<evidence type="ECO:0000256" key="2">
    <source>
        <dbReference type="ARBA" id="ARBA00023054"/>
    </source>
</evidence>
<feature type="compositionally biased region" description="Basic and acidic residues" evidence="3">
    <location>
        <begin position="747"/>
        <end position="766"/>
    </location>
</feature>
<evidence type="ECO:0000256" key="3">
    <source>
        <dbReference type="SAM" id="MobiDB-lite"/>
    </source>
</evidence>
<dbReference type="PANTHER" id="PTHR23160:SF20">
    <property type="entry name" value="OS02G0439200 PROTEIN"/>
    <property type="match status" value="1"/>
</dbReference>
<reference evidence="5" key="1">
    <citation type="submission" date="2025-08" db="UniProtKB">
        <authorList>
            <consortium name="RefSeq"/>
        </authorList>
    </citation>
    <scope>IDENTIFICATION</scope>
</reference>
<evidence type="ECO:0000313" key="4">
    <source>
        <dbReference type="Proteomes" id="UP001515500"/>
    </source>
</evidence>
<organism evidence="4 5">
    <name type="scientific">Dioscorea cayennensis subsp. rotundata</name>
    <name type="common">White Guinea yam</name>
    <name type="synonym">Dioscorea rotundata</name>
    <dbReference type="NCBI Taxonomy" id="55577"/>
    <lineage>
        <taxon>Eukaryota</taxon>
        <taxon>Viridiplantae</taxon>
        <taxon>Streptophyta</taxon>
        <taxon>Embryophyta</taxon>
        <taxon>Tracheophyta</taxon>
        <taxon>Spermatophyta</taxon>
        <taxon>Magnoliopsida</taxon>
        <taxon>Liliopsida</taxon>
        <taxon>Dioscoreales</taxon>
        <taxon>Dioscoreaceae</taxon>
        <taxon>Dioscorea</taxon>
    </lineage>
</organism>
<feature type="compositionally biased region" description="Basic and acidic residues" evidence="3">
    <location>
        <begin position="120"/>
        <end position="138"/>
    </location>
</feature>
<dbReference type="Proteomes" id="UP001515500">
    <property type="component" value="Chromosome 4"/>
</dbReference>
<dbReference type="SUPFAM" id="SSF57997">
    <property type="entry name" value="Tropomyosin"/>
    <property type="match status" value="1"/>
</dbReference>
<dbReference type="Gene3D" id="1.20.5.340">
    <property type="match status" value="1"/>
</dbReference>
<feature type="region of interest" description="Disordered" evidence="3">
    <location>
        <begin position="731"/>
        <end position="896"/>
    </location>
</feature>
<dbReference type="Pfam" id="PF05701">
    <property type="entry name" value="WEMBL"/>
    <property type="match status" value="1"/>
</dbReference>
<name>A0AB40B5H5_DIOCR</name>
<dbReference type="AlphaFoldDB" id="A0AB40B5H5"/>
<sequence length="896" mass="99907">MTFSLSLHNYQWRDWEFSSRPTEIIDCISPSSSFAAPRQAYLSQLPEILPPQTCSLSAFWLLIPFSAATMLSSKSNRSGLSDASINKSSPATPRASKIGRPGTAKTEPDSASPLQNARPSTERSPRSAESKTPVEQRRSPKISTLQDKQPRAPTKGSELQTQLSLVQEELKKAKERVLFVEKEKIKVLEELKDVKRSAEEENEKLQEALAALKRAEENSEIEKFRADELEQASIEAAQKREEEWQKEVENVRDQHALDVSALLATTQELQRVKHELAMTTDAKNTALSHADDAMKIAEINAEKVELLSGEVSRLKTLLDSKLESKSLEVAELVKKLDSEIVALKEELEKAKAAEGKLVDMEALIEGLKIEVTDAKQAESDAAKNVDEWKKKAELLETQLDEARVSERSLLDSLASVRKELEESNDSLQDAESEISVLKGKLESLEIELATYKQSLDDSNQSLDSAQKEAIELRNTVEVLKSNFQKAEAEKMQALNDEKTATTNLQSLSEEKKILLDELEMAREDGEKVKKAMDDLTSALHEVSAEARDAQEKLLVKQAEVENANNQIEELQLTLRNTQEKYEVVLDEAKYEAICLKNSIEKLETEAKNSKAEWDEKESEFITAVKKSVEEITAIKVEMSNLADSLKGAENEAQAAKEDGGQLMNKLKQVESELTIVNKAVEEAEGKSLELKERLLDKENEVQSITQENDELRVREAAAQEKIKELSALLAEATAKKPDENDEVDTPQSEKEYEVLPKKSFETVKENAEDDTEPTENTKIEESVKEDAGMAKEENGNGNVQEEAAVAAAEDTELKTYESCKITDKDLQSERDQEAESVEDENDAAKTDNASVEQTNGLSSENADNGATSPAKHLQQKKKKALLQKFGNLLKKKNNHK</sequence>
<keyword evidence="2" id="KW-0175">Coiled coil</keyword>
<proteinExistence type="inferred from homology"/>
<protein>
    <submittedName>
        <fullName evidence="5">WEB family protein At3g02930, chloroplastic-like isoform X1</fullName>
    </submittedName>
</protein>
<dbReference type="GO" id="GO:0007131">
    <property type="term" value="P:reciprocal meiotic recombination"/>
    <property type="evidence" value="ECO:0007669"/>
    <property type="project" value="TreeGrafter"/>
</dbReference>
<evidence type="ECO:0000256" key="1">
    <source>
        <dbReference type="ARBA" id="ARBA00005485"/>
    </source>
</evidence>
<dbReference type="RefSeq" id="XP_039122289.1">
    <property type="nucleotide sequence ID" value="XM_039266355.1"/>
</dbReference>
<gene>
    <name evidence="5" type="primary">LOC120258893</name>
</gene>
<evidence type="ECO:0000313" key="5">
    <source>
        <dbReference type="RefSeq" id="XP_039122289.1"/>
    </source>
</evidence>
<feature type="compositionally biased region" description="Basic and acidic residues" evidence="3">
    <location>
        <begin position="811"/>
        <end position="833"/>
    </location>
</feature>
<feature type="compositionally biased region" description="Basic and acidic residues" evidence="3">
    <location>
        <begin position="775"/>
        <end position="794"/>
    </location>
</feature>